<name>A0A226DRL2_FOLCA</name>
<gene>
    <name evidence="1" type="ORF">Fcan01_17573</name>
</gene>
<evidence type="ECO:0000313" key="2">
    <source>
        <dbReference type="Proteomes" id="UP000198287"/>
    </source>
</evidence>
<dbReference type="AlphaFoldDB" id="A0A226DRL2"/>
<evidence type="ECO:0000313" key="1">
    <source>
        <dbReference type="EMBL" id="OXA47307.1"/>
    </source>
</evidence>
<comment type="caution">
    <text evidence="1">The sequence shown here is derived from an EMBL/GenBank/DDBJ whole genome shotgun (WGS) entry which is preliminary data.</text>
</comment>
<reference evidence="1 2" key="1">
    <citation type="submission" date="2015-12" db="EMBL/GenBank/DDBJ databases">
        <title>The genome of Folsomia candida.</title>
        <authorList>
            <person name="Faddeeva A."/>
            <person name="Derks M.F."/>
            <person name="Anvar Y."/>
            <person name="Smit S."/>
            <person name="Van Straalen N."/>
            <person name="Roelofs D."/>
        </authorList>
    </citation>
    <scope>NUCLEOTIDE SEQUENCE [LARGE SCALE GENOMIC DNA]</scope>
    <source>
        <strain evidence="1 2">VU population</strain>
        <tissue evidence="1">Whole body</tissue>
    </source>
</reference>
<keyword evidence="2" id="KW-1185">Reference proteome</keyword>
<sequence length="237" mass="26893">MSADETITTGSTGFQKFNELVNFTIVTPLNTKFDTLPVNYSISMSYTDFGSTLSYIKFISKEFNIPYQNPEIFKFLNLPSNNGNIAMKSTNFNGFYNFISNCNKTAFVDTNSKLSDYLDNFNSHLISRGHSSKVFKKGSEDEIANHKYINFLVFNGKFVSIYVHRITALVESGLITLFKNIHQKKKFISETNNVGGDVGRAYSPVWLHNSFKNFLYSLCLKGFASVLFLGEIWAKTK</sequence>
<dbReference type="Proteomes" id="UP000198287">
    <property type="component" value="Unassembled WGS sequence"/>
</dbReference>
<dbReference type="EMBL" id="LNIX01000013">
    <property type="protein sequence ID" value="OXA47307.1"/>
    <property type="molecule type" value="Genomic_DNA"/>
</dbReference>
<accession>A0A226DRL2</accession>
<organism evidence="1 2">
    <name type="scientific">Folsomia candida</name>
    <name type="common">Springtail</name>
    <dbReference type="NCBI Taxonomy" id="158441"/>
    <lineage>
        <taxon>Eukaryota</taxon>
        <taxon>Metazoa</taxon>
        <taxon>Ecdysozoa</taxon>
        <taxon>Arthropoda</taxon>
        <taxon>Hexapoda</taxon>
        <taxon>Collembola</taxon>
        <taxon>Entomobryomorpha</taxon>
        <taxon>Isotomoidea</taxon>
        <taxon>Isotomidae</taxon>
        <taxon>Proisotominae</taxon>
        <taxon>Folsomia</taxon>
    </lineage>
</organism>
<protein>
    <submittedName>
        <fullName evidence="1">Uncharacterized protein</fullName>
    </submittedName>
</protein>
<proteinExistence type="predicted"/>